<dbReference type="STRING" id="1121326.CLMAG_46270"/>
<evidence type="ECO:0000313" key="3">
    <source>
        <dbReference type="Proteomes" id="UP000076603"/>
    </source>
</evidence>
<feature type="transmembrane region" description="Helical" evidence="1">
    <location>
        <begin position="6"/>
        <end position="24"/>
    </location>
</feature>
<reference evidence="2 3" key="1">
    <citation type="submission" date="2016-04" db="EMBL/GenBank/DDBJ databases">
        <title>Genome sequence of Clostridium magnum DSM 2767.</title>
        <authorList>
            <person name="Poehlein A."/>
            <person name="Uhlig R."/>
            <person name="Fischer R."/>
            <person name="Bahl H."/>
            <person name="Daniel R."/>
        </authorList>
    </citation>
    <scope>NUCLEOTIDE SEQUENCE [LARGE SCALE GENOMIC DNA]</scope>
    <source>
        <strain evidence="2 3">DSM 2767</strain>
    </source>
</reference>
<feature type="transmembrane region" description="Helical" evidence="1">
    <location>
        <begin position="137"/>
        <end position="158"/>
    </location>
</feature>
<evidence type="ECO:0008006" key="4">
    <source>
        <dbReference type="Google" id="ProtNLM"/>
    </source>
</evidence>
<dbReference type="OrthoDB" id="1898040at2"/>
<feature type="transmembrane region" description="Helical" evidence="1">
    <location>
        <begin position="36"/>
        <end position="55"/>
    </location>
</feature>
<proteinExistence type="predicted"/>
<sequence length="217" mass="25254">MINFYIYIFLLIIVFLLLFTATYLTRFAPKKIKTITIFIILAMFVRYFSSLILFLSSNIKYLYLLKVFFFLNLVSVPLLALTVLYVFVRMDNIKFSYIFIIASIILGIYAVAMYKCPGFLQSTENHGYTILFLEHMYIYWIYIVVNTIILFTAIGLISKKSIIKIGMYFVALSALGTILELILWTMGIMLLQEIILGDVLWISTLVYALNKVKKRNI</sequence>
<dbReference type="EMBL" id="LWAE01000006">
    <property type="protein sequence ID" value="KZL90135.1"/>
    <property type="molecule type" value="Genomic_DNA"/>
</dbReference>
<name>A0A161WEP1_9CLOT</name>
<feature type="transmembrane region" description="Helical" evidence="1">
    <location>
        <begin position="67"/>
        <end position="88"/>
    </location>
</feature>
<feature type="transmembrane region" description="Helical" evidence="1">
    <location>
        <begin position="95"/>
        <end position="114"/>
    </location>
</feature>
<keyword evidence="3" id="KW-1185">Reference proteome</keyword>
<keyword evidence="1" id="KW-0812">Transmembrane</keyword>
<feature type="transmembrane region" description="Helical" evidence="1">
    <location>
        <begin position="190"/>
        <end position="209"/>
    </location>
</feature>
<comment type="caution">
    <text evidence="2">The sequence shown here is derived from an EMBL/GenBank/DDBJ whole genome shotgun (WGS) entry which is preliminary data.</text>
</comment>
<gene>
    <name evidence="2" type="ORF">CLMAG_46270</name>
</gene>
<keyword evidence="1" id="KW-0472">Membrane</keyword>
<dbReference type="PATRIC" id="fig|1121326.3.peg.4687"/>
<evidence type="ECO:0000256" key="1">
    <source>
        <dbReference type="SAM" id="Phobius"/>
    </source>
</evidence>
<dbReference type="AlphaFoldDB" id="A0A161WEP1"/>
<evidence type="ECO:0000313" key="2">
    <source>
        <dbReference type="EMBL" id="KZL90135.1"/>
    </source>
</evidence>
<keyword evidence="1" id="KW-1133">Transmembrane helix</keyword>
<protein>
    <recommendedName>
        <fullName evidence="4">Histidine kinase N-terminal 7TM region domain-containing protein</fullName>
    </recommendedName>
</protein>
<organism evidence="2 3">
    <name type="scientific">Clostridium magnum DSM 2767</name>
    <dbReference type="NCBI Taxonomy" id="1121326"/>
    <lineage>
        <taxon>Bacteria</taxon>
        <taxon>Bacillati</taxon>
        <taxon>Bacillota</taxon>
        <taxon>Clostridia</taxon>
        <taxon>Eubacteriales</taxon>
        <taxon>Clostridiaceae</taxon>
        <taxon>Clostridium</taxon>
    </lineage>
</organism>
<accession>A0A161WEP1</accession>
<dbReference type="Proteomes" id="UP000076603">
    <property type="component" value="Unassembled WGS sequence"/>
</dbReference>
<feature type="transmembrane region" description="Helical" evidence="1">
    <location>
        <begin position="165"/>
        <end position="184"/>
    </location>
</feature>